<dbReference type="Proteomes" id="UP000194137">
    <property type="component" value="Chromosome"/>
</dbReference>
<dbReference type="PANTHER" id="PTHR45947:SF3">
    <property type="entry name" value="SULFOQUINOVOSYL TRANSFERASE SQD2"/>
    <property type="match status" value="1"/>
</dbReference>
<dbReference type="STRING" id="1235591.CAK95_09035"/>
<dbReference type="Pfam" id="PF13439">
    <property type="entry name" value="Glyco_transf_4"/>
    <property type="match status" value="1"/>
</dbReference>
<accession>A0A1W6ZZN1</accession>
<dbReference type="AlphaFoldDB" id="A0A1W6ZZN1"/>
<name>A0A1W6ZZN1_9HYPH</name>
<dbReference type="InterPro" id="IPR050194">
    <property type="entry name" value="Glycosyltransferase_grp1"/>
</dbReference>
<dbReference type="KEGG" id="psin:CAK95_09035"/>
<sequence>MLIIVPTLHAGAAEMGAVDLVRILTEGGHRAIVMSRGGRLEAQLAEAGGELVYAAVASKNPIVMARNIAVISRLVRQRKCDVIHAHGRAPAWSAYIAAKLTNTPFVTTWYKGFREQNALKHFYNSVMARGDRIVAVSDQLAELISERHHVPCDRIKVVPASIDYDLFNPANVSIERIDAMRRIMGVTASDKVILVVGRMLRRKGHHVAVRAARRLKDMGMKDFVFAFVGEDEGHSRYTGDLWDEVLANDLAGVVRLIGPVDDLPASYAVASVVVSAAVQQEGLQRAILEGQAMERPVVVSDLGAGPEVVLAPPTVPEDRMTGLRFSSGDDAGLAAGLVRLFSMSPAQHHAIGLRGRQWVTKHFNRATISDLTLQLYSGLAQTKNATRP</sequence>
<dbReference type="PANTHER" id="PTHR45947">
    <property type="entry name" value="SULFOQUINOVOSYL TRANSFERASE SQD2"/>
    <property type="match status" value="1"/>
</dbReference>
<protein>
    <submittedName>
        <fullName evidence="2">Glycosyl transferase</fullName>
    </submittedName>
</protein>
<feature type="domain" description="Glycosyltransferase subfamily 4-like N-terminal" evidence="1">
    <location>
        <begin position="14"/>
        <end position="165"/>
    </location>
</feature>
<keyword evidence="2" id="KW-0808">Transferase</keyword>
<evidence type="ECO:0000313" key="3">
    <source>
        <dbReference type="Proteomes" id="UP000194137"/>
    </source>
</evidence>
<keyword evidence="3" id="KW-1185">Reference proteome</keyword>
<reference evidence="2 3" key="1">
    <citation type="submission" date="2017-05" db="EMBL/GenBank/DDBJ databases">
        <title>Full genome sequence of Pseudorhodoplanes sinuspersici.</title>
        <authorList>
            <person name="Dastgheib S.M.M."/>
            <person name="Shavandi M."/>
            <person name="Tirandaz H."/>
        </authorList>
    </citation>
    <scope>NUCLEOTIDE SEQUENCE [LARGE SCALE GENOMIC DNA]</scope>
    <source>
        <strain evidence="2 3">RIPI110</strain>
    </source>
</reference>
<evidence type="ECO:0000313" key="2">
    <source>
        <dbReference type="EMBL" id="ARQ02847.1"/>
    </source>
</evidence>
<evidence type="ECO:0000259" key="1">
    <source>
        <dbReference type="Pfam" id="PF13439"/>
    </source>
</evidence>
<dbReference type="EMBL" id="CP021112">
    <property type="protein sequence ID" value="ARQ02847.1"/>
    <property type="molecule type" value="Genomic_DNA"/>
</dbReference>
<dbReference type="InterPro" id="IPR028098">
    <property type="entry name" value="Glyco_trans_4-like_N"/>
</dbReference>
<dbReference type="OrthoDB" id="5147801at2"/>
<dbReference type="Pfam" id="PF13692">
    <property type="entry name" value="Glyco_trans_1_4"/>
    <property type="match status" value="1"/>
</dbReference>
<dbReference type="SUPFAM" id="SSF53756">
    <property type="entry name" value="UDP-Glycosyltransferase/glycogen phosphorylase"/>
    <property type="match status" value="1"/>
</dbReference>
<organism evidence="2 3">
    <name type="scientific">Pseudorhodoplanes sinuspersici</name>
    <dbReference type="NCBI Taxonomy" id="1235591"/>
    <lineage>
        <taxon>Bacteria</taxon>
        <taxon>Pseudomonadati</taxon>
        <taxon>Pseudomonadota</taxon>
        <taxon>Alphaproteobacteria</taxon>
        <taxon>Hyphomicrobiales</taxon>
        <taxon>Pseudorhodoplanes</taxon>
    </lineage>
</organism>
<gene>
    <name evidence="2" type="ORF">CAK95_09035</name>
</gene>
<dbReference type="Gene3D" id="3.40.50.2000">
    <property type="entry name" value="Glycogen Phosphorylase B"/>
    <property type="match status" value="2"/>
</dbReference>
<proteinExistence type="predicted"/>
<dbReference type="GO" id="GO:0016758">
    <property type="term" value="F:hexosyltransferase activity"/>
    <property type="evidence" value="ECO:0007669"/>
    <property type="project" value="TreeGrafter"/>
</dbReference>